<name>A0A9W6WG87_CANBO</name>
<dbReference type="Proteomes" id="UP001165120">
    <property type="component" value="Unassembled WGS sequence"/>
</dbReference>
<gene>
    <name evidence="2" type="ORF">Cboi02_000134400</name>
</gene>
<evidence type="ECO:0000313" key="2">
    <source>
        <dbReference type="EMBL" id="GME68024.1"/>
    </source>
</evidence>
<sequence>MQKHLQDQRDPGRNRHPESGSERRNREDQRDTQRQGDFQDQRDPGRKRPKRKETSRSNETSRIREAP</sequence>
<evidence type="ECO:0000256" key="1">
    <source>
        <dbReference type="SAM" id="MobiDB-lite"/>
    </source>
</evidence>
<protein>
    <submittedName>
        <fullName evidence="2">Unnamed protein product</fullName>
    </submittedName>
</protein>
<evidence type="ECO:0000313" key="3">
    <source>
        <dbReference type="Proteomes" id="UP001165120"/>
    </source>
</evidence>
<reference evidence="2" key="1">
    <citation type="submission" date="2023-04" db="EMBL/GenBank/DDBJ databases">
        <title>Candida boidinii NBRC 10035.</title>
        <authorList>
            <person name="Ichikawa N."/>
            <person name="Sato H."/>
            <person name="Tonouchi N."/>
        </authorList>
    </citation>
    <scope>NUCLEOTIDE SEQUENCE</scope>
    <source>
        <strain evidence="2">NBRC 10035</strain>
    </source>
</reference>
<comment type="caution">
    <text evidence="2">The sequence shown here is derived from an EMBL/GenBank/DDBJ whole genome shotgun (WGS) entry which is preliminary data.</text>
</comment>
<dbReference type="EMBL" id="BSXN01000307">
    <property type="protein sequence ID" value="GME68024.1"/>
    <property type="molecule type" value="Genomic_DNA"/>
</dbReference>
<feature type="region of interest" description="Disordered" evidence="1">
    <location>
        <begin position="1"/>
        <end position="67"/>
    </location>
</feature>
<dbReference type="AlphaFoldDB" id="A0A9W6WG87"/>
<organism evidence="2 3">
    <name type="scientific">Candida boidinii</name>
    <name type="common">Yeast</name>
    <dbReference type="NCBI Taxonomy" id="5477"/>
    <lineage>
        <taxon>Eukaryota</taxon>
        <taxon>Fungi</taxon>
        <taxon>Dikarya</taxon>
        <taxon>Ascomycota</taxon>
        <taxon>Saccharomycotina</taxon>
        <taxon>Pichiomycetes</taxon>
        <taxon>Pichiales</taxon>
        <taxon>Pichiaceae</taxon>
        <taxon>Ogataea</taxon>
        <taxon>Ogataea/Candida clade</taxon>
    </lineage>
</organism>
<keyword evidence="3" id="KW-1185">Reference proteome</keyword>
<accession>A0A9W6WG87</accession>
<proteinExistence type="predicted"/>